<protein>
    <submittedName>
        <fullName evidence="1">Uncharacterized protein</fullName>
    </submittedName>
</protein>
<accession>A0ABQ9ZJ00</accession>
<dbReference type="EMBL" id="JAOYFB010000004">
    <property type="protein sequence ID" value="KAK4012903.1"/>
    <property type="molecule type" value="Genomic_DNA"/>
</dbReference>
<sequence length="80" mass="9017">MYPRNSEVVDAEVEFLCCSFTKRSLKGNFKSAVSSVALGGCWTCLVLDRVGLCGFLKVMLRRVGCSISRVSFRYRRQSIQ</sequence>
<organism evidence="1 2">
    <name type="scientific">Daphnia magna</name>
    <dbReference type="NCBI Taxonomy" id="35525"/>
    <lineage>
        <taxon>Eukaryota</taxon>
        <taxon>Metazoa</taxon>
        <taxon>Ecdysozoa</taxon>
        <taxon>Arthropoda</taxon>
        <taxon>Crustacea</taxon>
        <taxon>Branchiopoda</taxon>
        <taxon>Diplostraca</taxon>
        <taxon>Cladocera</taxon>
        <taxon>Anomopoda</taxon>
        <taxon>Daphniidae</taxon>
        <taxon>Daphnia</taxon>
    </lineage>
</organism>
<evidence type="ECO:0000313" key="1">
    <source>
        <dbReference type="EMBL" id="KAK4012903.1"/>
    </source>
</evidence>
<gene>
    <name evidence="1" type="ORF">OUZ56_025153</name>
</gene>
<dbReference type="Proteomes" id="UP001234178">
    <property type="component" value="Unassembled WGS sequence"/>
</dbReference>
<reference evidence="1 2" key="1">
    <citation type="journal article" date="2023" name="Nucleic Acids Res.">
        <title>The hologenome of Daphnia magna reveals possible DNA methylation and microbiome-mediated evolution of the host genome.</title>
        <authorList>
            <person name="Chaturvedi A."/>
            <person name="Li X."/>
            <person name="Dhandapani V."/>
            <person name="Marshall H."/>
            <person name="Kissane S."/>
            <person name="Cuenca-Cambronero M."/>
            <person name="Asole G."/>
            <person name="Calvet F."/>
            <person name="Ruiz-Romero M."/>
            <person name="Marangio P."/>
            <person name="Guigo R."/>
            <person name="Rago D."/>
            <person name="Mirbahai L."/>
            <person name="Eastwood N."/>
            <person name="Colbourne J.K."/>
            <person name="Zhou J."/>
            <person name="Mallon E."/>
            <person name="Orsini L."/>
        </authorList>
    </citation>
    <scope>NUCLEOTIDE SEQUENCE [LARGE SCALE GENOMIC DNA]</scope>
    <source>
        <strain evidence="1">LRV0_1</strain>
    </source>
</reference>
<name>A0ABQ9ZJ00_9CRUS</name>
<evidence type="ECO:0000313" key="2">
    <source>
        <dbReference type="Proteomes" id="UP001234178"/>
    </source>
</evidence>
<proteinExistence type="predicted"/>
<comment type="caution">
    <text evidence="1">The sequence shown here is derived from an EMBL/GenBank/DDBJ whole genome shotgun (WGS) entry which is preliminary data.</text>
</comment>
<keyword evidence="2" id="KW-1185">Reference proteome</keyword>